<name>A0A6M0QYH0_9RHOB</name>
<comment type="similarity">
    <text evidence="1">Belongs to the low molecular weight phosphotyrosine protein phosphatase family.</text>
</comment>
<keyword evidence="8" id="KW-1185">Reference proteome</keyword>
<evidence type="ECO:0000256" key="3">
    <source>
        <dbReference type="ARBA" id="ARBA00022801"/>
    </source>
</evidence>
<sequence>MTSPHKPRVLFVCLGNICRSPTAEGVFRARAAKAGLAVEVDSCGTGGWHAGEPPHPPAVKAALRRGYDLNGLRARQLTLADFTAFDHVLVMDRRNLAEARALQPKDGATPQLVLGYAPQHGDEVPDPWYSGDFDGVLDMLEAASDGLIAALQSGKPAGS</sequence>
<dbReference type="Proteomes" id="UP000477782">
    <property type="component" value="Unassembled WGS sequence"/>
</dbReference>
<proteinExistence type="inferred from homology"/>
<dbReference type="EMBL" id="JAAIVJ010000009">
    <property type="protein sequence ID" value="NEY91502.1"/>
    <property type="molecule type" value="Genomic_DNA"/>
</dbReference>
<protein>
    <recommendedName>
        <fullName evidence="2">protein-tyrosine-phosphatase</fullName>
        <ecNumber evidence="2">3.1.3.48</ecNumber>
    </recommendedName>
</protein>
<accession>A0A6M0QYH0</accession>
<dbReference type="Pfam" id="PF01451">
    <property type="entry name" value="LMWPc"/>
    <property type="match status" value="1"/>
</dbReference>
<reference evidence="7 8" key="1">
    <citation type="submission" date="2020-02" db="EMBL/GenBank/DDBJ databases">
        <authorList>
            <person name="Chen W.-M."/>
        </authorList>
    </citation>
    <scope>NUCLEOTIDE SEQUENCE [LARGE SCALE GENOMIC DNA]</scope>
    <source>
        <strain evidence="7 8">KMS-5</strain>
    </source>
</reference>
<evidence type="ECO:0000259" key="6">
    <source>
        <dbReference type="SMART" id="SM00226"/>
    </source>
</evidence>
<feature type="active site" description="Nucleophile" evidence="5">
    <location>
        <position position="13"/>
    </location>
</feature>
<evidence type="ECO:0000256" key="2">
    <source>
        <dbReference type="ARBA" id="ARBA00013064"/>
    </source>
</evidence>
<comment type="caution">
    <text evidence="7">The sequence shown here is derived from an EMBL/GenBank/DDBJ whole genome shotgun (WGS) entry which is preliminary data.</text>
</comment>
<organism evidence="7 8">
    <name type="scientific">Tabrizicola oligotrophica</name>
    <dbReference type="NCBI Taxonomy" id="2710650"/>
    <lineage>
        <taxon>Bacteria</taxon>
        <taxon>Pseudomonadati</taxon>
        <taxon>Pseudomonadota</taxon>
        <taxon>Alphaproteobacteria</taxon>
        <taxon>Rhodobacterales</taxon>
        <taxon>Paracoccaceae</taxon>
        <taxon>Tabrizicola</taxon>
    </lineage>
</organism>
<dbReference type="CDD" id="cd16343">
    <property type="entry name" value="LMWPTP"/>
    <property type="match status" value="1"/>
</dbReference>
<dbReference type="InterPro" id="IPR050438">
    <property type="entry name" value="LMW_PTPase"/>
</dbReference>
<feature type="active site" evidence="5">
    <location>
        <position position="19"/>
    </location>
</feature>
<dbReference type="EC" id="3.1.3.48" evidence="2"/>
<keyword evidence="4" id="KW-0904">Protein phosphatase</keyword>
<dbReference type="PANTHER" id="PTHR11717:SF7">
    <property type="entry name" value="LOW MOLECULAR WEIGHT PHOSPHOTYROSINE PROTEIN PHOSPHATASE"/>
    <property type="match status" value="1"/>
</dbReference>
<dbReference type="AlphaFoldDB" id="A0A6M0QYH0"/>
<dbReference type="InterPro" id="IPR023485">
    <property type="entry name" value="Ptyr_pPase"/>
</dbReference>
<keyword evidence="3" id="KW-0378">Hydrolase</keyword>
<evidence type="ECO:0000256" key="4">
    <source>
        <dbReference type="ARBA" id="ARBA00022912"/>
    </source>
</evidence>
<evidence type="ECO:0000313" key="7">
    <source>
        <dbReference type="EMBL" id="NEY91502.1"/>
    </source>
</evidence>
<dbReference type="InterPro" id="IPR036196">
    <property type="entry name" value="Ptyr_pPase_sf"/>
</dbReference>
<gene>
    <name evidence="7" type="ORF">G4Z14_14445</name>
</gene>
<dbReference type="GO" id="GO:0004725">
    <property type="term" value="F:protein tyrosine phosphatase activity"/>
    <property type="evidence" value="ECO:0007669"/>
    <property type="project" value="UniProtKB-EC"/>
</dbReference>
<dbReference type="InterPro" id="IPR017867">
    <property type="entry name" value="Tyr_phospatase_low_mol_wt"/>
</dbReference>
<dbReference type="PRINTS" id="PR00719">
    <property type="entry name" value="LMWPTPASE"/>
</dbReference>
<dbReference type="RefSeq" id="WP_164626960.1">
    <property type="nucleotide sequence ID" value="NZ_JAAIVJ010000009.1"/>
</dbReference>
<dbReference type="SMART" id="SM00226">
    <property type="entry name" value="LMWPc"/>
    <property type="match status" value="1"/>
</dbReference>
<evidence type="ECO:0000256" key="5">
    <source>
        <dbReference type="PIRSR" id="PIRSR617867-1"/>
    </source>
</evidence>
<evidence type="ECO:0000313" key="8">
    <source>
        <dbReference type="Proteomes" id="UP000477782"/>
    </source>
</evidence>
<dbReference type="PANTHER" id="PTHR11717">
    <property type="entry name" value="LOW MOLECULAR WEIGHT PROTEIN TYROSINE PHOSPHATASE"/>
    <property type="match status" value="1"/>
</dbReference>
<feature type="domain" description="Phosphotyrosine protein phosphatase I" evidence="6">
    <location>
        <begin position="7"/>
        <end position="150"/>
    </location>
</feature>
<dbReference type="SUPFAM" id="SSF52788">
    <property type="entry name" value="Phosphotyrosine protein phosphatases I"/>
    <property type="match status" value="1"/>
</dbReference>
<dbReference type="Gene3D" id="3.40.50.2300">
    <property type="match status" value="1"/>
</dbReference>
<evidence type="ECO:0000256" key="1">
    <source>
        <dbReference type="ARBA" id="ARBA00011063"/>
    </source>
</evidence>
<feature type="active site" description="Proton donor" evidence="5">
    <location>
        <position position="126"/>
    </location>
</feature>